<protein>
    <recommendedName>
        <fullName evidence="2 10">Proline--tRNA ligase</fullName>
        <ecNumber evidence="1 10">6.1.1.15</ecNumber>
    </recommendedName>
</protein>
<evidence type="ECO:0000256" key="10">
    <source>
        <dbReference type="NCBIfam" id="TIGR00409"/>
    </source>
</evidence>
<dbReference type="Pfam" id="PF00587">
    <property type="entry name" value="tRNA-synt_2b"/>
    <property type="match status" value="1"/>
</dbReference>
<dbReference type="NCBIfam" id="TIGR00409">
    <property type="entry name" value="proS_fam_II"/>
    <property type="match status" value="1"/>
</dbReference>
<evidence type="ECO:0000313" key="12">
    <source>
        <dbReference type="EMBL" id="RZO27380.1"/>
    </source>
</evidence>
<keyword evidence="3" id="KW-0963">Cytoplasm</keyword>
<dbReference type="FunFam" id="3.30.930.10:FF:000042">
    <property type="entry name" value="probable proline--tRNA ligase, mitochondrial"/>
    <property type="match status" value="1"/>
</dbReference>
<dbReference type="Gene3D" id="3.40.50.800">
    <property type="entry name" value="Anticodon-binding domain"/>
    <property type="match status" value="1"/>
</dbReference>
<dbReference type="InterPro" id="IPR045864">
    <property type="entry name" value="aa-tRNA-synth_II/BPL/LPL"/>
</dbReference>
<comment type="catalytic activity">
    <reaction evidence="9">
        <text>tRNA(Pro) + L-proline + ATP = L-prolyl-tRNA(Pro) + AMP + diphosphate</text>
        <dbReference type="Rhea" id="RHEA:14305"/>
        <dbReference type="Rhea" id="RHEA-COMP:9700"/>
        <dbReference type="Rhea" id="RHEA-COMP:9702"/>
        <dbReference type="ChEBI" id="CHEBI:30616"/>
        <dbReference type="ChEBI" id="CHEBI:33019"/>
        <dbReference type="ChEBI" id="CHEBI:60039"/>
        <dbReference type="ChEBI" id="CHEBI:78442"/>
        <dbReference type="ChEBI" id="CHEBI:78532"/>
        <dbReference type="ChEBI" id="CHEBI:456215"/>
        <dbReference type="EC" id="6.1.1.15"/>
    </reaction>
</comment>
<evidence type="ECO:0000313" key="13">
    <source>
        <dbReference type="Proteomes" id="UP000315825"/>
    </source>
</evidence>
<dbReference type="InterPro" id="IPR004154">
    <property type="entry name" value="Anticodon-bd"/>
</dbReference>
<evidence type="ECO:0000256" key="2">
    <source>
        <dbReference type="ARBA" id="ARBA00019110"/>
    </source>
</evidence>
<evidence type="ECO:0000256" key="4">
    <source>
        <dbReference type="ARBA" id="ARBA00022598"/>
    </source>
</evidence>
<dbReference type="Pfam" id="PF03129">
    <property type="entry name" value="HGTP_anticodon"/>
    <property type="match status" value="1"/>
</dbReference>
<comment type="caution">
    <text evidence="12">The sequence shown here is derived from an EMBL/GenBank/DDBJ whole genome shotgun (WGS) entry which is preliminary data.</text>
</comment>
<dbReference type="InterPro" id="IPR033730">
    <property type="entry name" value="ProRS_core_prok"/>
</dbReference>
<keyword evidence="8" id="KW-0030">Aminoacyl-tRNA synthetase</keyword>
<dbReference type="PANTHER" id="PTHR42753">
    <property type="entry name" value="MITOCHONDRIAL RIBOSOME PROTEIN L39/PROLYL-TRNA LIGASE FAMILY MEMBER"/>
    <property type="match status" value="1"/>
</dbReference>
<evidence type="ECO:0000256" key="5">
    <source>
        <dbReference type="ARBA" id="ARBA00022741"/>
    </source>
</evidence>
<dbReference type="InterPro" id="IPR002314">
    <property type="entry name" value="aa-tRNA-synt_IIb"/>
</dbReference>
<dbReference type="GO" id="GO:0004827">
    <property type="term" value="F:proline-tRNA ligase activity"/>
    <property type="evidence" value="ECO:0007669"/>
    <property type="project" value="UniProtKB-UniRule"/>
</dbReference>
<keyword evidence="7" id="KW-0648">Protein biosynthesis</keyword>
<evidence type="ECO:0000256" key="3">
    <source>
        <dbReference type="ARBA" id="ARBA00022490"/>
    </source>
</evidence>
<dbReference type="Proteomes" id="UP000315825">
    <property type="component" value="Unassembled WGS sequence"/>
</dbReference>
<dbReference type="SUPFAM" id="SSF55681">
    <property type="entry name" value="Class II aaRS and biotin synthetases"/>
    <property type="match status" value="1"/>
</dbReference>
<evidence type="ECO:0000256" key="1">
    <source>
        <dbReference type="ARBA" id="ARBA00012831"/>
    </source>
</evidence>
<dbReference type="GO" id="GO:0005524">
    <property type="term" value="F:ATP binding"/>
    <property type="evidence" value="ECO:0007669"/>
    <property type="project" value="UniProtKB-KW"/>
</dbReference>
<evidence type="ECO:0000259" key="11">
    <source>
        <dbReference type="PROSITE" id="PS50862"/>
    </source>
</evidence>
<organism evidence="12 13">
    <name type="scientific">SAR86 cluster bacterium</name>
    <dbReference type="NCBI Taxonomy" id="2030880"/>
    <lineage>
        <taxon>Bacteria</taxon>
        <taxon>Pseudomonadati</taxon>
        <taxon>Pseudomonadota</taxon>
        <taxon>Gammaproteobacteria</taxon>
        <taxon>SAR86 cluster</taxon>
    </lineage>
</organism>
<evidence type="ECO:0000256" key="8">
    <source>
        <dbReference type="ARBA" id="ARBA00023146"/>
    </source>
</evidence>
<dbReference type="CDD" id="cd00779">
    <property type="entry name" value="ProRS_core_prok"/>
    <property type="match status" value="1"/>
</dbReference>
<accession>A0A520N1N1</accession>
<keyword evidence="6" id="KW-0067">ATP-binding</keyword>
<dbReference type="AlphaFoldDB" id="A0A520N1N1"/>
<dbReference type="PANTHER" id="PTHR42753:SF2">
    <property type="entry name" value="PROLINE--TRNA LIGASE"/>
    <property type="match status" value="1"/>
</dbReference>
<reference evidence="12 13" key="1">
    <citation type="submission" date="2019-02" db="EMBL/GenBank/DDBJ databases">
        <title>Prokaryotic population dynamics and viral predation in marine succession experiment using metagenomics: the confinement effect.</title>
        <authorList>
            <person name="Haro-Moreno J.M."/>
            <person name="Rodriguez-Valera F."/>
            <person name="Lopez-Perez M."/>
        </authorList>
    </citation>
    <scope>NUCLEOTIDE SEQUENCE [LARGE SCALE GENOMIC DNA]</scope>
    <source>
        <strain evidence="12">MED-G159</strain>
    </source>
</reference>
<keyword evidence="5" id="KW-0547">Nucleotide-binding</keyword>
<dbReference type="PRINTS" id="PR01046">
    <property type="entry name" value="TRNASYNTHPRO"/>
</dbReference>
<dbReference type="EC" id="6.1.1.15" evidence="1 10"/>
<name>A0A520N1N1_9GAMM</name>
<dbReference type="InterPro" id="IPR004500">
    <property type="entry name" value="Pro-tRNA-synth_IIa_bac-type"/>
</dbReference>
<evidence type="ECO:0000256" key="7">
    <source>
        <dbReference type="ARBA" id="ARBA00022917"/>
    </source>
</evidence>
<keyword evidence="4 12" id="KW-0436">Ligase</keyword>
<evidence type="ECO:0000256" key="9">
    <source>
        <dbReference type="ARBA" id="ARBA00047671"/>
    </source>
</evidence>
<dbReference type="GO" id="GO:0005829">
    <property type="term" value="C:cytosol"/>
    <property type="evidence" value="ECO:0007669"/>
    <property type="project" value="TreeGrafter"/>
</dbReference>
<dbReference type="Gene3D" id="3.30.930.10">
    <property type="entry name" value="Bira Bifunctional Protein, Domain 2"/>
    <property type="match status" value="1"/>
</dbReference>
<sequence length="422" mass="48384">MYFSKFFVPTTREDPSDADLISHKLMIKSGMIKKTASGIYNWLPLGLIVLRNVEEIVRKNMKASGAQEILMPMVQPAELWKESMRYDQYGRELLKFSDRSDREFVLGPTHEEIICEIFRSYPTSYRDLPMNLYQIQTKFRDEIRPRFGVMRAREFVMKDAYSFDINKKGLEKSYEKMKQAYINIFDELGLDYRIVNADAGNIGGDKSEEFHIIADSGEDLLAISDKSGYAANVEILNYDKDPTELKGTPSPDGKGKLIIKRGIEVGHIFQLGQKYSEKMKVVMKNEKGIAENLFMGCYGIGITRIIAAAIEQSNNEGGFVWPKNLAPFEINIICLDPKKREVFDVCQTLYDLLKQNGNTVLFDERELRPGIKFSENELLGIPYSIVVSPSNFNNTKYEFNDRVKNQKSELNIEEIKKVLEGN</sequence>
<dbReference type="InterPro" id="IPR006195">
    <property type="entry name" value="aa-tRNA-synth_II"/>
</dbReference>
<dbReference type="PROSITE" id="PS50862">
    <property type="entry name" value="AA_TRNA_LIGASE_II"/>
    <property type="match status" value="1"/>
</dbReference>
<dbReference type="InterPro" id="IPR036621">
    <property type="entry name" value="Anticodon-bd_dom_sf"/>
</dbReference>
<proteinExistence type="predicted"/>
<dbReference type="InterPro" id="IPR050062">
    <property type="entry name" value="Pro-tRNA_synthetase"/>
</dbReference>
<gene>
    <name evidence="12" type="primary">proS</name>
    <name evidence="12" type="ORF">EVA92_00775</name>
</gene>
<dbReference type="EMBL" id="SHBE01000001">
    <property type="protein sequence ID" value="RZO27380.1"/>
    <property type="molecule type" value="Genomic_DNA"/>
</dbReference>
<dbReference type="GO" id="GO:0006433">
    <property type="term" value="P:prolyl-tRNA aminoacylation"/>
    <property type="evidence" value="ECO:0007669"/>
    <property type="project" value="UniProtKB-UniRule"/>
</dbReference>
<dbReference type="InterPro" id="IPR002316">
    <property type="entry name" value="Pro-tRNA-ligase_IIa"/>
</dbReference>
<dbReference type="SUPFAM" id="SSF52954">
    <property type="entry name" value="Class II aaRS ABD-related"/>
    <property type="match status" value="1"/>
</dbReference>
<feature type="domain" description="Aminoacyl-transfer RNA synthetases class-II family profile" evidence="11">
    <location>
        <begin position="38"/>
        <end position="322"/>
    </location>
</feature>
<evidence type="ECO:0000256" key="6">
    <source>
        <dbReference type="ARBA" id="ARBA00022840"/>
    </source>
</evidence>